<dbReference type="KEGG" id="smon:AWR27_16795"/>
<dbReference type="PANTHER" id="PTHR43280:SF2">
    <property type="entry name" value="HTH-TYPE TRANSCRIPTIONAL REGULATOR EXSA"/>
    <property type="match status" value="1"/>
</dbReference>
<dbReference type="AlphaFoldDB" id="A0A1P9WZM3"/>
<evidence type="ECO:0000256" key="3">
    <source>
        <dbReference type="ARBA" id="ARBA00023163"/>
    </source>
</evidence>
<dbReference type="SUPFAM" id="SSF46689">
    <property type="entry name" value="Homeodomain-like"/>
    <property type="match status" value="2"/>
</dbReference>
<protein>
    <submittedName>
        <fullName evidence="5">Transcriptional regulator</fullName>
    </submittedName>
</protein>
<name>A0A1P9WZM3_9BACT</name>
<dbReference type="OrthoDB" id="792101at2"/>
<dbReference type="CDD" id="cd06976">
    <property type="entry name" value="cupin_MtlR-like_N"/>
    <property type="match status" value="1"/>
</dbReference>
<dbReference type="InterPro" id="IPR011051">
    <property type="entry name" value="RmlC_Cupin_sf"/>
</dbReference>
<reference evidence="5 6" key="1">
    <citation type="submission" date="2016-01" db="EMBL/GenBank/DDBJ databases">
        <authorList>
            <person name="Oliw E.H."/>
        </authorList>
    </citation>
    <scope>NUCLEOTIDE SEQUENCE [LARGE SCALE GENOMIC DNA]</scope>
    <source>
        <strain evidence="5 6">DY10</strain>
    </source>
</reference>
<sequence length="290" mass="33646">MKPQLLRVPSSSDYSFYVRRDVVLYFYDRWHYHPELELLHIEQGSGTQFIGDSIAHFQAGDVLLIGANLPHYWRCDKEYFENRAGLLAQATVVHFRDDFWGETFLKLPENRPIAALFARAKQGIRLHGPVSEQIKPLMQSLLTLQGPQRLATFLQILAILAESNELETLSTADYPSQFDESDTERINRIYAYSLANFQRKISLDEIAVVANLSPHSFCRYFKSRSRKTYAQFLLELRVHHACKLLMEDRLPISQICYDSGFNQFSGFNKYFKSITGKSPKEYRAVFKNKV</sequence>
<feature type="domain" description="HTH araC/xylS-type" evidence="4">
    <location>
        <begin position="187"/>
        <end position="285"/>
    </location>
</feature>
<dbReference type="PANTHER" id="PTHR43280">
    <property type="entry name" value="ARAC-FAMILY TRANSCRIPTIONAL REGULATOR"/>
    <property type="match status" value="1"/>
</dbReference>
<dbReference type="GO" id="GO:0043565">
    <property type="term" value="F:sequence-specific DNA binding"/>
    <property type="evidence" value="ECO:0007669"/>
    <property type="project" value="InterPro"/>
</dbReference>
<dbReference type="InterPro" id="IPR009057">
    <property type="entry name" value="Homeodomain-like_sf"/>
</dbReference>
<dbReference type="Proteomes" id="UP000187941">
    <property type="component" value="Chromosome"/>
</dbReference>
<accession>A0A1P9WZM3</accession>
<keyword evidence="2" id="KW-0238">DNA-binding</keyword>
<dbReference type="InterPro" id="IPR014710">
    <property type="entry name" value="RmlC-like_jellyroll"/>
</dbReference>
<dbReference type="InterPro" id="IPR018062">
    <property type="entry name" value="HTH_AraC-typ_CS"/>
</dbReference>
<evidence type="ECO:0000313" key="6">
    <source>
        <dbReference type="Proteomes" id="UP000187941"/>
    </source>
</evidence>
<evidence type="ECO:0000256" key="1">
    <source>
        <dbReference type="ARBA" id="ARBA00023015"/>
    </source>
</evidence>
<dbReference type="Pfam" id="PF12833">
    <property type="entry name" value="HTH_18"/>
    <property type="match status" value="1"/>
</dbReference>
<organism evidence="5 6">
    <name type="scientific">Spirosoma montaniterrae</name>
    <dbReference type="NCBI Taxonomy" id="1178516"/>
    <lineage>
        <taxon>Bacteria</taxon>
        <taxon>Pseudomonadati</taxon>
        <taxon>Bacteroidota</taxon>
        <taxon>Cytophagia</taxon>
        <taxon>Cytophagales</taxon>
        <taxon>Cytophagaceae</taxon>
        <taxon>Spirosoma</taxon>
    </lineage>
</organism>
<dbReference type="Gene3D" id="2.60.120.10">
    <property type="entry name" value="Jelly Rolls"/>
    <property type="match status" value="1"/>
</dbReference>
<dbReference type="SUPFAM" id="SSF51182">
    <property type="entry name" value="RmlC-like cupins"/>
    <property type="match status" value="1"/>
</dbReference>
<dbReference type="EMBL" id="CP014263">
    <property type="protein sequence ID" value="AQG80829.1"/>
    <property type="molecule type" value="Genomic_DNA"/>
</dbReference>
<gene>
    <name evidence="5" type="ORF">AWR27_16795</name>
</gene>
<dbReference type="Gene3D" id="1.10.10.60">
    <property type="entry name" value="Homeodomain-like"/>
    <property type="match status" value="2"/>
</dbReference>
<dbReference type="PROSITE" id="PS01124">
    <property type="entry name" value="HTH_ARAC_FAMILY_2"/>
    <property type="match status" value="1"/>
</dbReference>
<evidence type="ECO:0000256" key="2">
    <source>
        <dbReference type="ARBA" id="ARBA00023125"/>
    </source>
</evidence>
<dbReference type="RefSeq" id="WP_077132266.1">
    <property type="nucleotide sequence ID" value="NZ_CP014263.1"/>
</dbReference>
<dbReference type="STRING" id="1178516.AWR27_16795"/>
<dbReference type="Pfam" id="PF02311">
    <property type="entry name" value="AraC_binding"/>
    <property type="match status" value="1"/>
</dbReference>
<dbReference type="GO" id="GO:0003700">
    <property type="term" value="F:DNA-binding transcription factor activity"/>
    <property type="evidence" value="ECO:0007669"/>
    <property type="project" value="InterPro"/>
</dbReference>
<evidence type="ECO:0000313" key="5">
    <source>
        <dbReference type="EMBL" id="AQG80829.1"/>
    </source>
</evidence>
<dbReference type="InterPro" id="IPR018060">
    <property type="entry name" value="HTH_AraC"/>
</dbReference>
<dbReference type="SMART" id="SM00342">
    <property type="entry name" value="HTH_ARAC"/>
    <property type="match status" value="1"/>
</dbReference>
<dbReference type="InterPro" id="IPR003313">
    <property type="entry name" value="AraC-bd"/>
</dbReference>
<keyword evidence="6" id="KW-1185">Reference proteome</keyword>
<dbReference type="PROSITE" id="PS00041">
    <property type="entry name" value="HTH_ARAC_FAMILY_1"/>
    <property type="match status" value="1"/>
</dbReference>
<keyword evidence="1" id="KW-0805">Transcription regulation</keyword>
<evidence type="ECO:0000259" key="4">
    <source>
        <dbReference type="PROSITE" id="PS01124"/>
    </source>
</evidence>
<keyword evidence="3" id="KW-0804">Transcription</keyword>
<proteinExistence type="predicted"/>